<keyword evidence="2" id="KW-1133">Transmembrane helix</keyword>
<feature type="transmembrane region" description="Helical" evidence="2">
    <location>
        <begin position="12"/>
        <end position="34"/>
    </location>
</feature>
<keyword evidence="2" id="KW-0812">Transmembrane</keyword>
<dbReference type="AlphaFoldDB" id="A0A1I7X3A4"/>
<keyword evidence="2" id="KW-0472">Membrane</keyword>
<feature type="transmembrane region" description="Helical" evidence="2">
    <location>
        <begin position="109"/>
        <end position="134"/>
    </location>
</feature>
<feature type="compositionally biased region" description="Polar residues" evidence="1">
    <location>
        <begin position="142"/>
        <end position="151"/>
    </location>
</feature>
<proteinExistence type="predicted"/>
<protein>
    <submittedName>
        <fullName evidence="4">MARVEL domain-containing protein</fullName>
    </submittedName>
</protein>
<reference evidence="4" key="1">
    <citation type="submission" date="2016-11" db="UniProtKB">
        <authorList>
            <consortium name="WormBaseParasite"/>
        </authorList>
    </citation>
    <scope>IDENTIFICATION</scope>
</reference>
<evidence type="ECO:0000313" key="4">
    <source>
        <dbReference type="WBParaSite" id="Hba_12071"/>
    </source>
</evidence>
<accession>A0A1I7X3A4</accession>
<organism evidence="3 4">
    <name type="scientific">Heterorhabditis bacteriophora</name>
    <name type="common">Entomopathogenic nematode worm</name>
    <dbReference type="NCBI Taxonomy" id="37862"/>
    <lineage>
        <taxon>Eukaryota</taxon>
        <taxon>Metazoa</taxon>
        <taxon>Ecdysozoa</taxon>
        <taxon>Nematoda</taxon>
        <taxon>Chromadorea</taxon>
        <taxon>Rhabditida</taxon>
        <taxon>Rhabditina</taxon>
        <taxon>Rhabditomorpha</taxon>
        <taxon>Strongyloidea</taxon>
        <taxon>Heterorhabditidae</taxon>
        <taxon>Heterorhabditis</taxon>
    </lineage>
</organism>
<feature type="region of interest" description="Disordered" evidence="1">
    <location>
        <begin position="142"/>
        <end position="177"/>
    </location>
</feature>
<feature type="transmembrane region" description="Helical" evidence="2">
    <location>
        <begin position="40"/>
        <end position="70"/>
    </location>
</feature>
<name>A0A1I7X3A4_HETBA</name>
<feature type="transmembrane region" description="Helical" evidence="2">
    <location>
        <begin position="82"/>
        <end position="103"/>
    </location>
</feature>
<keyword evidence="3" id="KW-1185">Reference proteome</keyword>
<dbReference type="WBParaSite" id="Hba_12071">
    <property type="protein sequence ID" value="Hba_12071"/>
    <property type="gene ID" value="Hba_12071"/>
</dbReference>
<sequence length="177" mass="19704">MSMYDLKNLPHIVKPVALVSILILLIFQALFMFIEESDPFGWFVMLTTIVQLIVCVFAFSVFALDVPLFVTAPIWPVAEMTYSGVFTICEIINAVYFLINFFGNFGREWLLLLLSLAVCVLLALVWAFNTLQIYKIHSTRFSSRNQPTAPSTGHYPSHPTGESFNTAGGYPGGANPA</sequence>
<evidence type="ECO:0000256" key="2">
    <source>
        <dbReference type="SAM" id="Phobius"/>
    </source>
</evidence>
<evidence type="ECO:0000313" key="3">
    <source>
        <dbReference type="Proteomes" id="UP000095283"/>
    </source>
</evidence>
<evidence type="ECO:0000256" key="1">
    <source>
        <dbReference type="SAM" id="MobiDB-lite"/>
    </source>
</evidence>
<dbReference type="Proteomes" id="UP000095283">
    <property type="component" value="Unplaced"/>
</dbReference>